<proteinExistence type="predicted"/>
<sequence length="183" mass="19419">MPLLRRNLPAVLKTRRAVTALACAALLAPLSQAPARAQPAAATLIVPAGSAQGTPAPAADAYRKVDLAAWVPGLRSPGRIILQPSGVSFVATFDAGPRPQKAEYLDTALKLMRVSAPPVVRQAVRLRYGPQEGQTLVAYIEEGAAKRLASDLRPGDRRQFFAFHVYNYAKGPALVITSFGPAP</sequence>
<evidence type="ECO:0000256" key="1">
    <source>
        <dbReference type="SAM" id="SignalP"/>
    </source>
</evidence>
<evidence type="ECO:0000313" key="3">
    <source>
        <dbReference type="Proteomes" id="UP001368500"/>
    </source>
</evidence>
<keyword evidence="1" id="KW-0732">Signal</keyword>
<reference evidence="2 3" key="1">
    <citation type="submission" date="2024-04" db="EMBL/GenBank/DDBJ databases">
        <title>Novel species of the genus Ideonella isolated from streams.</title>
        <authorList>
            <person name="Lu H."/>
        </authorList>
    </citation>
    <scope>NUCLEOTIDE SEQUENCE [LARGE SCALE GENOMIC DNA]</scope>
    <source>
        <strain evidence="2 3">BYS139W</strain>
    </source>
</reference>
<feature type="chain" id="PRO_5047260579" description="Chalcone isomerase domain-containing protein" evidence="1">
    <location>
        <begin position="38"/>
        <end position="183"/>
    </location>
</feature>
<gene>
    <name evidence="2" type="ORF">AACH11_12325</name>
</gene>
<evidence type="ECO:0008006" key="4">
    <source>
        <dbReference type="Google" id="ProtNLM"/>
    </source>
</evidence>
<protein>
    <recommendedName>
        <fullName evidence="4">Chalcone isomerase domain-containing protein</fullName>
    </recommendedName>
</protein>
<keyword evidence="3" id="KW-1185">Reference proteome</keyword>
<dbReference type="Proteomes" id="UP001368500">
    <property type="component" value="Unassembled WGS sequence"/>
</dbReference>
<accession>A0ABU9BAG5</accession>
<evidence type="ECO:0000313" key="2">
    <source>
        <dbReference type="EMBL" id="MEK8026749.1"/>
    </source>
</evidence>
<organism evidence="2 3">
    <name type="scientific">Pseudaquabacterium rugosum</name>
    <dbReference type="NCBI Taxonomy" id="2984194"/>
    <lineage>
        <taxon>Bacteria</taxon>
        <taxon>Pseudomonadati</taxon>
        <taxon>Pseudomonadota</taxon>
        <taxon>Betaproteobacteria</taxon>
        <taxon>Burkholderiales</taxon>
        <taxon>Sphaerotilaceae</taxon>
        <taxon>Pseudaquabacterium</taxon>
    </lineage>
</organism>
<dbReference type="RefSeq" id="WP_341374530.1">
    <property type="nucleotide sequence ID" value="NZ_JBBUTF010000009.1"/>
</dbReference>
<name>A0ABU9BAG5_9BURK</name>
<dbReference type="EMBL" id="JBBUTF010000009">
    <property type="protein sequence ID" value="MEK8026749.1"/>
    <property type="molecule type" value="Genomic_DNA"/>
</dbReference>
<comment type="caution">
    <text evidence="2">The sequence shown here is derived from an EMBL/GenBank/DDBJ whole genome shotgun (WGS) entry which is preliminary data.</text>
</comment>
<feature type="signal peptide" evidence="1">
    <location>
        <begin position="1"/>
        <end position="37"/>
    </location>
</feature>